<dbReference type="Gene3D" id="1.20.5.620">
    <property type="entry name" value="F1F0 ATP synthase subunit B, membrane domain"/>
    <property type="match status" value="1"/>
</dbReference>
<feature type="transmembrane region" description="Helical" evidence="13">
    <location>
        <begin position="44"/>
        <end position="65"/>
    </location>
</feature>
<dbReference type="InterPro" id="IPR002146">
    <property type="entry name" value="ATP_synth_b/b'su_bac/chlpt"/>
</dbReference>
<keyword evidence="2 13" id="KW-0813">Transport</keyword>
<comment type="similarity">
    <text evidence="1 13 14">Belongs to the ATPase B chain family.</text>
</comment>
<evidence type="ECO:0000313" key="16">
    <source>
        <dbReference type="EMBL" id="AIA33991.1"/>
    </source>
</evidence>
<dbReference type="KEGG" id="mbq:K668_02065"/>
<dbReference type="HOGENOM" id="CLU_079215_4_3_14"/>
<name>A0A059Y8I5_MYCBV</name>
<evidence type="ECO:0000256" key="6">
    <source>
        <dbReference type="ARBA" id="ARBA00022781"/>
    </source>
</evidence>
<comment type="subcellular location">
    <subcellularLocation>
        <location evidence="13">Cell membrane</location>
        <topology evidence="13">Single-pass membrane protein</topology>
    </subcellularLocation>
    <subcellularLocation>
        <location evidence="12">Endomembrane system</location>
        <topology evidence="12">Single-pass membrane protein</topology>
    </subcellularLocation>
</comment>
<evidence type="ECO:0000256" key="14">
    <source>
        <dbReference type="RuleBase" id="RU003848"/>
    </source>
</evidence>
<dbReference type="GO" id="GO:0046961">
    <property type="term" value="F:proton-transporting ATPase activity, rotational mechanism"/>
    <property type="evidence" value="ECO:0007669"/>
    <property type="project" value="TreeGrafter"/>
</dbReference>
<evidence type="ECO:0000256" key="10">
    <source>
        <dbReference type="ARBA" id="ARBA00023310"/>
    </source>
</evidence>
<dbReference type="NCBIfam" id="TIGR01144">
    <property type="entry name" value="ATP_synt_b"/>
    <property type="match status" value="1"/>
</dbReference>
<dbReference type="EMBL" id="CP005933">
    <property type="protein sequence ID" value="AIA33991.1"/>
    <property type="molecule type" value="Genomic_DNA"/>
</dbReference>
<accession>A0A059Y8I5</accession>
<dbReference type="Pfam" id="PF00430">
    <property type="entry name" value="ATP-synt_B"/>
    <property type="match status" value="1"/>
</dbReference>
<gene>
    <name evidence="13" type="primary">atpF</name>
    <name evidence="16" type="ORF">K668_02065</name>
</gene>
<dbReference type="GO" id="GO:0012505">
    <property type="term" value="C:endomembrane system"/>
    <property type="evidence" value="ECO:0007669"/>
    <property type="project" value="UniProtKB-SubCell"/>
</dbReference>
<dbReference type="SUPFAM" id="SSF81573">
    <property type="entry name" value="F1F0 ATP synthase subunit B, membrane domain"/>
    <property type="match status" value="1"/>
</dbReference>
<dbReference type="Proteomes" id="UP000027182">
    <property type="component" value="Chromosome"/>
</dbReference>
<evidence type="ECO:0000256" key="2">
    <source>
        <dbReference type="ARBA" id="ARBA00022448"/>
    </source>
</evidence>
<evidence type="ECO:0000256" key="8">
    <source>
        <dbReference type="ARBA" id="ARBA00023065"/>
    </source>
</evidence>
<comment type="function">
    <text evidence="13">Component of the F(0) channel, it forms part of the peripheral stalk, linking F(1) to F(0).</text>
</comment>
<dbReference type="AlphaFoldDB" id="A0A059Y8I5"/>
<proteinExistence type="inferred from homology"/>
<evidence type="ECO:0000256" key="7">
    <source>
        <dbReference type="ARBA" id="ARBA00022989"/>
    </source>
</evidence>
<dbReference type="HAMAP" id="MF_01398">
    <property type="entry name" value="ATP_synth_b_bprime"/>
    <property type="match status" value="1"/>
</dbReference>
<feature type="coiled-coil region" evidence="15">
    <location>
        <begin position="84"/>
        <end position="118"/>
    </location>
</feature>
<keyword evidence="3 13" id="KW-1003">Cell membrane</keyword>
<keyword evidence="8 13" id="KW-0406">Ion transport</keyword>
<evidence type="ECO:0000256" key="3">
    <source>
        <dbReference type="ARBA" id="ARBA00022475"/>
    </source>
</evidence>
<dbReference type="GO" id="GO:0045259">
    <property type="term" value="C:proton-transporting ATP synthase complex"/>
    <property type="evidence" value="ECO:0007669"/>
    <property type="project" value="UniProtKB-KW"/>
</dbReference>
<dbReference type="InterPro" id="IPR005864">
    <property type="entry name" value="ATP_synth_F0_bsu_bac"/>
</dbReference>
<evidence type="ECO:0000256" key="5">
    <source>
        <dbReference type="ARBA" id="ARBA00022692"/>
    </source>
</evidence>
<dbReference type="GO" id="GO:0005886">
    <property type="term" value="C:plasma membrane"/>
    <property type="evidence" value="ECO:0007669"/>
    <property type="project" value="UniProtKB-SubCell"/>
</dbReference>
<keyword evidence="10 13" id="KW-0066">ATP synthesis</keyword>
<dbReference type="InterPro" id="IPR028987">
    <property type="entry name" value="ATP_synth_B-like_membr_sf"/>
</dbReference>
<evidence type="ECO:0000256" key="1">
    <source>
        <dbReference type="ARBA" id="ARBA00005513"/>
    </source>
</evidence>
<comment type="subunit">
    <text evidence="13">F-type ATPases have 2 components, F(1) - the catalytic core - and F(0) - the membrane proton channel. F(1) has five subunits: alpha(3), beta(3), gamma(1), delta(1), epsilon(1). F(0) has three main subunits: a(1), b(2) and c(10-14). The alpha and beta chains form an alternating ring which encloses part of the gamma chain. F(1) is attached to F(0) by a central stalk formed by the gamma and epsilon chains, while a peripheral stalk is formed by the delta and b chains.</text>
</comment>
<dbReference type="PANTHER" id="PTHR33445">
    <property type="entry name" value="ATP SYNTHASE SUBUNIT B', CHLOROPLASTIC"/>
    <property type="match status" value="1"/>
</dbReference>
<keyword evidence="7 13" id="KW-1133">Transmembrane helix</keyword>
<evidence type="ECO:0000256" key="11">
    <source>
        <dbReference type="ARBA" id="ARBA00025198"/>
    </source>
</evidence>
<protein>
    <recommendedName>
        <fullName evidence="13">ATP synthase subunit b</fullName>
    </recommendedName>
    <alternativeName>
        <fullName evidence="13">ATP synthase F(0) sector subunit b</fullName>
    </alternativeName>
    <alternativeName>
        <fullName evidence="13">ATPase subunit I</fullName>
    </alternativeName>
    <alternativeName>
        <fullName evidence="13">F-type ATPase subunit b</fullName>
        <shortName evidence="13">F-ATPase subunit b</shortName>
    </alternativeName>
</protein>
<keyword evidence="15" id="KW-0175">Coiled coil</keyword>
<keyword evidence="5 13" id="KW-0812">Transmembrane</keyword>
<comment type="function">
    <text evidence="11 13">F(1)F(0) ATP synthase produces ATP from ADP in the presence of a proton or sodium gradient. F-type ATPases consist of two structural domains, F(1) containing the extramembraneous catalytic core and F(0) containing the membrane proton channel, linked together by a central stalk and a peripheral stalk. During catalysis, ATP synthesis in the catalytic domain of F(1) is coupled via a rotary mechanism of the central stalk subunits to proton translocation.</text>
</comment>
<dbReference type="GO" id="GO:0046933">
    <property type="term" value="F:proton-transporting ATP synthase activity, rotational mechanism"/>
    <property type="evidence" value="ECO:0007669"/>
    <property type="project" value="UniProtKB-UniRule"/>
</dbReference>
<dbReference type="PANTHER" id="PTHR33445:SF1">
    <property type="entry name" value="ATP SYNTHASE SUBUNIT B"/>
    <property type="match status" value="1"/>
</dbReference>
<reference evidence="16 17" key="1">
    <citation type="submission" date="2013-04" db="EMBL/GenBank/DDBJ databases">
        <authorList>
            <person name="Lin L."/>
            <person name="Zeng Z."/>
            <person name="Xie J."/>
            <person name="Luo L."/>
            <person name="Yang Z."/>
            <person name="Liang W."/>
            <person name="Lin H."/>
            <person name="Dong C."/>
            <person name="Sun Y."/>
        </authorList>
    </citation>
    <scope>NUCLEOTIDE SEQUENCE [LARGE SCALE GENOMIC DNA]</scope>
    <source>
        <strain evidence="16 17">CQ-W70</strain>
    </source>
</reference>
<evidence type="ECO:0000313" key="17">
    <source>
        <dbReference type="Proteomes" id="UP000027182"/>
    </source>
</evidence>
<evidence type="ECO:0000256" key="13">
    <source>
        <dbReference type="HAMAP-Rule" id="MF_01398"/>
    </source>
</evidence>
<keyword evidence="9 13" id="KW-0472">Membrane</keyword>
<dbReference type="PATRIC" id="fig|1316930.3.peg.424"/>
<evidence type="ECO:0000256" key="4">
    <source>
        <dbReference type="ARBA" id="ARBA00022547"/>
    </source>
</evidence>
<keyword evidence="4 13" id="KW-0138">CF(0)</keyword>
<evidence type="ECO:0000256" key="9">
    <source>
        <dbReference type="ARBA" id="ARBA00023136"/>
    </source>
</evidence>
<sequence>MLLINNMNLIYNLSLNANMLLSSQNNGGIKEELKDKFRALFPTWPMFLATIIAFVLVVVILWFLLHKPIKKAMKERHDYIQKNIDEAKLTNDISKQKLNEANKRLAEAYSEADELIKNAKIHGENVIEEYVHKARNESKRIIDKAHTEIESERQKMIDDSKSNIAKAAIEISKKIMQKEVTKESQDEVINNFLKDN</sequence>
<dbReference type="CDD" id="cd06503">
    <property type="entry name" value="ATP-synt_Fo_b"/>
    <property type="match status" value="1"/>
</dbReference>
<dbReference type="InterPro" id="IPR050059">
    <property type="entry name" value="ATP_synthase_B_chain"/>
</dbReference>
<evidence type="ECO:0000256" key="12">
    <source>
        <dbReference type="ARBA" id="ARBA00037847"/>
    </source>
</evidence>
<keyword evidence="6 13" id="KW-0375">Hydrogen ion transport</keyword>
<evidence type="ECO:0000256" key="15">
    <source>
        <dbReference type="SAM" id="Coils"/>
    </source>
</evidence>
<organism evidence="16 17">
    <name type="scientific">Mycoplasmopsis bovis CQ-W70</name>
    <dbReference type="NCBI Taxonomy" id="1316930"/>
    <lineage>
        <taxon>Bacteria</taxon>
        <taxon>Bacillati</taxon>
        <taxon>Mycoplasmatota</taxon>
        <taxon>Mycoplasmoidales</taxon>
        <taxon>Metamycoplasmataceae</taxon>
        <taxon>Mycoplasmopsis</taxon>
    </lineage>
</organism>